<keyword evidence="4" id="KW-1185">Reference proteome</keyword>
<dbReference type="KEGG" id="pace:A6070_07840"/>
<protein>
    <submittedName>
        <fullName evidence="3">Uncharacterized protein</fullName>
    </submittedName>
</protein>
<dbReference type="STRING" id="29542.A6070_07840"/>
<dbReference type="AlphaFoldDB" id="A0A1L3GJ48"/>
<evidence type="ECO:0000256" key="2">
    <source>
        <dbReference type="SAM" id="MobiDB-lite"/>
    </source>
</evidence>
<gene>
    <name evidence="3" type="ORF">A7E75_13815</name>
</gene>
<proteinExistence type="predicted"/>
<keyword evidence="1" id="KW-0175">Coiled coil</keyword>
<sequence length="158" mass="18354">MNIQSNVDFTNMSQEEIIELAKKLEKLEEENRAYRLAEELRQEEEALKEERKKESKRFLPTRNTLVLRRTPNHEVIAPTRDVLDYLNVYDLKAPLTDEGKKTKVSEEELKTYQGLVTEGVQNITVEMISESAAMKDKKEVPSSTDEEEEDSSTMEEQD</sequence>
<feature type="compositionally biased region" description="Acidic residues" evidence="2">
    <location>
        <begin position="144"/>
        <end position="158"/>
    </location>
</feature>
<evidence type="ECO:0000313" key="3">
    <source>
        <dbReference type="EMBL" id="APG25962.1"/>
    </source>
</evidence>
<evidence type="ECO:0000256" key="1">
    <source>
        <dbReference type="SAM" id="Coils"/>
    </source>
</evidence>
<reference evidence="3 4" key="1">
    <citation type="journal article" date="2017" name="Genome Announc.">
        <title>Complete Genome Sequences of Two Acetylene-Fermenting Pelobacter acetylenicus Strains.</title>
        <authorList>
            <person name="Sutton J.M."/>
            <person name="Baesman S.M."/>
            <person name="Fierst J.L."/>
            <person name="Poret-Peterson A.T."/>
            <person name="Oremland R.S."/>
            <person name="Dunlap D.S."/>
            <person name="Akob D.M."/>
        </authorList>
    </citation>
    <scope>NUCLEOTIDE SEQUENCE [LARGE SCALE GENOMIC DNA]</scope>
    <source>
        <strain evidence="3 4">DSM 3247</strain>
    </source>
</reference>
<evidence type="ECO:0000313" key="4">
    <source>
        <dbReference type="Proteomes" id="UP000182264"/>
    </source>
</evidence>
<accession>A0A1L3GJ48</accession>
<organism evidence="3 4">
    <name type="scientific">Syntrophotalea acetylenica</name>
    <name type="common">Pelobacter acetylenicus</name>
    <dbReference type="NCBI Taxonomy" id="29542"/>
    <lineage>
        <taxon>Bacteria</taxon>
        <taxon>Pseudomonadati</taxon>
        <taxon>Thermodesulfobacteriota</taxon>
        <taxon>Desulfuromonadia</taxon>
        <taxon>Desulfuromonadales</taxon>
        <taxon>Syntrophotaleaceae</taxon>
        <taxon>Syntrophotalea</taxon>
    </lineage>
</organism>
<feature type="region of interest" description="Disordered" evidence="2">
    <location>
        <begin position="128"/>
        <end position="158"/>
    </location>
</feature>
<feature type="coiled-coil region" evidence="1">
    <location>
        <begin position="10"/>
        <end position="57"/>
    </location>
</feature>
<name>A0A1L3GJ48_SYNAC</name>
<dbReference type="RefSeq" id="WP_072287803.1">
    <property type="nucleotide sequence ID" value="NZ_CP015455.1"/>
</dbReference>
<dbReference type="EMBL" id="CP015518">
    <property type="protein sequence ID" value="APG25962.1"/>
    <property type="molecule type" value="Genomic_DNA"/>
</dbReference>
<dbReference type="Proteomes" id="UP000182264">
    <property type="component" value="Chromosome"/>
</dbReference>